<dbReference type="InterPro" id="IPR032816">
    <property type="entry name" value="VTT_dom"/>
</dbReference>
<dbReference type="PANTHER" id="PTHR42709:SF6">
    <property type="entry name" value="UNDECAPRENYL PHOSPHATE TRANSPORTER A"/>
    <property type="match status" value="1"/>
</dbReference>
<evidence type="ECO:0000256" key="7">
    <source>
        <dbReference type="SAM" id="Phobius"/>
    </source>
</evidence>
<dbReference type="EMBL" id="JAAMPJ010000005">
    <property type="protein sequence ID" value="NGY61385.1"/>
    <property type="molecule type" value="Genomic_DNA"/>
</dbReference>
<dbReference type="Pfam" id="PF09335">
    <property type="entry name" value="VTT_dom"/>
    <property type="match status" value="1"/>
</dbReference>
<evidence type="ECO:0000313" key="10">
    <source>
        <dbReference type="Proteomes" id="UP000481360"/>
    </source>
</evidence>
<proteinExistence type="inferred from homology"/>
<name>A0A7C9RR63_9PSEU</name>
<keyword evidence="6 7" id="KW-0472">Membrane</keyword>
<keyword evidence="4 7" id="KW-0812">Transmembrane</keyword>
<sequence>MSPVRPIRTLDPMNLVDWVTDLMQTAGAPGAALAIALENLFPPLPSEVFLPLAGFTAAQGKMSLLAAIGWTTFGSVAGAVLLYWLGALLGRDRVRRIASRMPLVRVSDVDKTEAWFLRNGYRAVFFGRMIPVFRSLISIPAGIERMRLAPFLAYTTAGSLIWNTALILAGYLLGDNWHLVEDYVGLASKAVLALAVIVVAVFVVTRLSKRKTAATKRP</sequence>
<reference evidence="9 10" key="1">
    <citation type="submission" date="2020-03" db="EMBL/GenBank/DDBJ databases">
        <title>Isolation and identification of active actinomycetes.</title>
        <authorList>
            <person name="Sun X."/>
        </authorList>
    </citation>
    <scope>NUCLEOTIDE SEQUENCE [LARGE SCALE GENOMIC DNA]</scope>
    <source>
        <strain evidence="9 10">NEAU-D13</strain>
    </source>
</reference>
<comment type="caution">
    <text evidence="9">The sequence shown here is derived from an EMBL/GenBank/DDBJ whole genome shotgun (WGS) entry which is preliminary data.</text>
</comment>
<dbReference type="GO" id="GO:0005886">
    <property type="term" value="C:plasma membrane"/>
    <property type="evidence" value="ECO:0007669"/>
    <property type="project" value="UniProtKB-SubCell"/>
</dbReference>
<dbReference type="Proteomes" id="UP000481360">
    <property type="component" value="Unassembled WGS sequence"/>
</dbReference>
<evidence type="ECO:0000256" key="5">
    <source>
        <dbReference type="ARBA" id="ARBA00022989"/>
    </source>
</evidence>
<feature type="transmembrane region" description="Helical" evidence="7">
    <location>
        <begin position="64"/>
        <end position="90"/>
    </location>
</feature>
<evidence type="ECO:0000259" key="8">
    <source>
        <dbReference type="Pfam" id="PF09335"/>
    </source>
</evidence>
<evidence type="ECO:0000256" key="1">
    <source>
        <dbReference type="ARBA" id="ARBA00004651"/>
    </source>
</evidence>
<feature type="domain" description="VTT" evidence="8">
    <location>
        <begin position="44"/>
        <end position="171"/>
    </location>
</feature>
<evidence type="ECO:0000256" key="6">
    <source>
        <dbReference type="ARBA" id="ARBA00023136"/>
    </source>
</evidence>
<feature type="transmembrane region" description="Helical" evidence="7">
    <location>
        <begin position="151"/>
        <end position="174"/>
    </location>
</feature>
<feature type="transmembrane region" description="Helical" evidence="7">
    <location>
        <begin position="186"/>
        <end position="207"/>
    </location>
</feature>
<comment type="subcellular location">
    <subcellularLocation>
        <location evidence="1">Cell membrane</location>
        <topology evidence="1">Multi-pass membrane protein</topology>
    </subcellularLocation>
</comment>
<evidence type="ECO:0000256" key="3">
    <source>
        <dbReference type="ARBA" id="ARBA00022475"/>
    </source>
</evidence>
<comment type="similarity">
    <text evidence="2">Belongs to the DedA family.</text>
</comment>
<evidence type="ECO:0000256" key="4">
    <source>
        <dbReference type="ARBA" id="ARBA00022692"/>
    </source>
</evidence>
<dbReference type="PANTHER" id="PTHR42709">
    <property type="entry name" value="ALKALINE PHOSPHATASE LIKE PROTEIN"/>
    <property type="match status" value="1"/>
</dbReference>
<protein>
    <submittedName>
        <fullName evidence="9">DedA family protein</fullName>
    </submittedName>
</protein>
<gene>
    <name evidence="9" type="ORF">G7043_20895</name>
</gene>
<accession>A0A7C9RR63</accession>
<dbReference type="InterPro" id="IPR051311">
    <property type="entry name" value="DedA_domain"/>
</dbReference>
<organism evidence="9 10">
    <name type="scientific">Lentzea alba</name>
    <dbReference type="NCBI Taxonomy" id="2714351"/>
    <lineage>
        <taxon>Bacteria</taxon>
        <taxon>Bacillati</taxon>
        <taxon>Actinomycetota</taxon>
        <taxon>Actinomycetes</taxon>
        <taxon>Pseudonocardiales</taxon>
        <taxon>Pseudonocardiaceae</taxon>
        <taxon>Lentzea</taxon>
    </lineage>
</organism>
<dbReference type="AlphaFoldDB" id="A0A7C9RR63"/>
<keyword evidence="5 7" id="KW-1133">Transmembrane helix</keyword>
<evidence type="ECO:0000313" key="9">
    <source>
        <dbReference type="EMBL" id="NGY61385.1"/>
    </source>
</evidence>
<keyword evidence="3" id="KW-1003">Cell membrane</keyword>
<evidence type="ECO:0000256" key="2">
    <source>
        <dbReference type="ARBA" id="ARBA00010792"/>
    </source>
</evidence>
<keyword evidence="10" id="KW-1185">Reference proteome</keyword>